<organism evidence="6 7">
    <name type="scientific">Triangularia setosa</name>
    <dbReference type="NCBI Taxonomy" id="2587417"/>
    <lineage>
        <taxon>Eukaryota</taxon>
        <taxon>Fungi</taxon>
        <taxon>Dikarya</taxon>
        <taxon>Ascomycota</taxon>
        <taxon>Pezizomycotina</taxon>
        <taxon>Sordariomycetes</taxon>
        <taxon>Sordariomycetidae</taxon>
        <taxon>Sordariales</taxon>
        <taxon>Podosporaceae</taxon>
        <taxon>Triangularia</taxon>
    </lineage>
</organism>
<evidence type="ECO:0000256" key="4">
    <source>
        <dbReference type="SAM" id="MobiDB-lite"/>
    </source>
</evidence>
<feature type="repeat" description="ANK" evidence="3">
    <location>
        <begin position="1029"/>
        <end position="1062"/>
    </location>
</feature>
<keyword evidence="1" id="KW-0677">Repeat</keyword>
<dbReference type="SMART" id="SM00248">
    <property type="entry name" value="ANK"/>
    <property type="match status" value="12"/>
</dbReference>
<dbReference type="InterPro" id="IPR043136">
    <property type="entry name" value="B30.2/SPRY_sf"/>
</dbReference>
<feature type="domain" description="B30.2/SPRY" evidence="5">
    <location>
        <begin position="1404"/>
        <end position="1615"/>
    </location>
</feature>
<evidence type="ECO:0000313" key="7">
    <source>
        <dbReference type="Proteomes" id="UP001302321"/>
    </source>
</evidence>
<feature type="repeat" description="ANK" evidence="3">
    <location>
        <begin position="1167"/>
        <end position="1199"/>
    </location>
</feature>
<dbReference type="InterPro" id="IPR027417">
    <property type="entry name" value="P-loop_NTPase"/>
</dbReference>
<dbReference type="PANTHER" id="PTHR24198">
    <property type="entry name" value="ANKYRIN REPEAT AND PROTEIN KINASE DOMAIN-CONTAINING PROTEIN"/>
    <property type="match status" value="1"/>
</dbReference>
<feature type="repeat" description="ANK" evidence="3">
    <location>
        <begin position="932"/>
        <end position="960"/>
    </location>
</feature>
<evidence type="ECO:0000313" key="6">
    <source>
        <dbReference type="EMBL" id="KAK4173988.1"/>
    </source>
</evidence>
<dbReference type="SUPFAM" id="SSF48403">
    <property type="entry name" value="Ankyrin repeat"/>
    <property type="match status" value="2"/>
</dbReference>
<name>A0AAN6W257_9PEZI</name>
<feature type="region of interest" description="Disordered" evidence="4">
    <location>
        <begin position="1614"/>
        <end position="1657"/>
    </location>
</feature>
<dbReference type="InterPro" id="IPR056884">
    <property type="entry name" value="NPHP3-like_N"/>
</dbReference>
<dbReference type="Gene3D" id="1.25.40.20">
    <property type="entry name" value="Ankyrin repeat-containing domain"/>
    <property type="match status" value="3"/>
</dbReference>
<evidence type="ECO:0000256" key="3">
    <source>
        <dbReference type="PROSITE-ProRule" id="PRU00023"/>
    </source>
</evidence>
<dbReference type="Proteomes" id="UP001302321">
    <property type="component" value="Unassembled WGS sequence"/>
</dbReference>
<dbReference type="InterPro" id="IPR013320">
    <property type="entry name" value="ConA-like_dom_sf"/>
</dbReference>
<keyword evidence="7" id="KW-1185">Reference proteome</keyword>
<evidence type="ECO:0000256" key="1">
    <source>
        <dbReference type="ARBA" id="ARBA00022737"/>
    </source>
</evidence>
<dbReference type="SUPFAM" id="SSF49899">
    <property type="entry name" value="Concanavalin A-like lectins/glucanases"/>
    <property type="match status" value="1"/>
</dbReference>
<comment type="caution">
    <text evidence="6">The sequence shown here is derived from an EMBL/GenBank/DDBJ whole genome shotgun (WGS) entry which is preliminary data.</text>
</comment>
<dbReference type="PANTHER" id="PTHR24198:SF165">
    <property type="entry name" value="ANKYRIN REPEAT-CONTAINING PROTEIN-RELATED"/>
    <property type="match status" value="1"/>
</dbReference>
<evidence type="ECO:0000259" key="5">
    <source>
        <dbReference type="PROSITE" id="PS50188"/>
    </source>
</evidence>
<reference evidence="6" key="2">
    <citation type="submission" date="2023-05" db="EMBL/GenBank/DDBJ databases">
        <authorList>
            <consortium name="Lawrence Berkeley National Laboratory"/>
            <person name="Steindorff A."/>
            <person name="Hensen N."/>
            <person name="Bonometti L."/>
            <person name="Westerberg I."/>
            <person name="Brannstrom I.O."/>
            <person name="Guillou S."/>
            <person name="Cros-Aarteil S."/>
            <person name="Calhoun S."/>
            <person name="Haridas S."/>
            <person name="Kuo A."/>
            <person name="Mondo S."/>
            <person name="Pangilinan J."/>
            <person name="Riley R."/>
            <person name="Labutti K."/>
            <person name="Andreopoulos B."/>
            <person name="Lipzen A."/>
            <person name="Chen C."/>
            <person name="Yanf M."/>
            <person name="Daum C."/>
            <person name="Ng V."/>
            <person name="Clum A."/>
            <person name="Ohm R."/>
            <person name="Martin F."/>
            <person name="Silar P."/>
            <person name="Natvig D."/>
            <person name="Lalanne C."/>
            <person name="Gautier V."/>
            <person name="Ament-Velasquez S.L."/>
            <person name="Kruys A."/>
            <person name="Hutchinson M.I."/>
            <person name="Powell A.J."/>
            <person name="Barry K."/>
            <person name="Miller A.N."/>
            <person name="Grigoriev I.V."/>
            <person name="Debuchy R."/>
            <person name="Gladieux P."/>
            <person name="Thoren M.H."/>
            <person name="Johannesson H."/>
        </authorList>
    </citation>
    <scope>NUCLEOTIDE SEQUENCE</scope>
    <source>
        <strain evidence="6">CBS 892.96</strain>
    </source>
</reference>
<dbReference type="EMBL" id="MU866308">
    <property type="protein sequence ID" value="KAK4173988.1"/>
    <property type="molecule type" value="Genomic_DNA"/>
</dbReference>
<keyword evidence="2 3" id="KW-0040">ANK repeat</keyword>
<dbReference type="PROSITE" id="PS50188">
    <property type="entry name" value="B302_SPRY"/>
    <property type="match status" value="1"/>
</dbReference>
<feature type="repeat" description="ANK" evidence="3">
    <location>
        <begin position="960"/>
        <end position="993"/>
    </location>
</feature>
<accession>A0AAN6W257</accession>
<feature type="compositionally biased region" description="Acidic residues" evidence="4">
    <location>
        <begin position="1623"/>
        <end position="1645"/>
    </location>
</feature>
<dbReference type="InterPro" id="IPR003877">
    <property type="entry name" value="SPRY_dom"/>
</dbReference>
<dbReference type="InterPro" id="IPR001870">
    <property type="entry name" value="B30.2/SPRY"/>
</dbReference>
<dbReference type="PROSITE" id="PS50297">
    <property type="entry name" value="ANK_REP_REGION"/>
    <property type="match status" value="5"/>
</dbReference>
<dbReference type="Pfam" id="PF24883">
    <property type="entry name" value="NPHP3_N"/>
    <property type="match status" value="1"/>
</dbReference>
<feature type="repeat" description="ANK" evidence="3">
    <location>
        <begin position="1285"/>
        <end position="1317"/>
    </location>
</feature>
<dbReference type="Gene3D" id="3.40.50.300">
    <property type="entry name" value="P-loop containing nucleotide triphosphate hydrolases"/>
    <property type="match status" value="1"/>
</dbReference>
<dbReference type="Pfam" id="PF12796">
    <property type="entry name" value="Ank_2"/>
    <property type="match status" value="2"/>
</dbReference>
<dbReference type="InterPro" id="IPR002110">
    <property type="entry name" value="Ankyrin_rpt"/>
</dbReference>
<evidence type="ECO:0000256" key="2">
    <source>
        <dbReference type="ARBA" id="ARBA00023043"/>
    </source>
</evidence>
<protein>
    <submittedName>
        <fullName evidence="6">Ankyrin repeat-containing domain protein</fullName>
    </submittedName>
</protein>
<dbReference type="InterPro" id="IPR036770">
    <property type="entry name" value="Ankyrin_rpt-contain_sf"/>
</dbReference>
<feature type="repeat" description="ANK" evidence="3">
    <location>
        <begin position="994"/>
        <end position="1027"/>
    </location>
</feature>
<proteinExistence type="predicted"/>
<sequence>MGLHAHRSLYDEAFDRFKKSKQERYTDPKEVELLKEFVRENATPEETKIAAQELQAATGKKYGSKKLSADVEIPESWITNIMENIDNFITAGDYLTEGAPESVGLAWYAVKLTLTAIHSNYELYKFFGTALSDISEIMIIVRHYDRLYDERGNKNWKPSPLVEKLFQDVTETYVAVLDFSFAVKRHITAGSFARLKHGLKDFFGSSKGKFEEKRETIATLKKKILEGSQGAFQDKTLARLEGVSTVVADIADSIKQFETFHHQIDLITQRMDELANNTKRKSPWDFALDDYKAYQEALQPLEGCRRVLGDTIDALVAMPEGTCKWVFEEEQYETWEDSDECEILCITGQEGTGKSYVVASIVRQFLPGQGDEAEDDSEDGWNPDTAYLYVTCNPDAREGKDQAITSETVLHTLLSQLYELALDTKNASLLESCSAVFKAAKANLQNAQPHERERMSEFPQFVEGFCKLVRLLQRDVVVVVDGISKSTIEGEHQRKLLWELRSLRAQADELVKYHILILVGCSSPTTFQNDYQHDEDFPSELIIDVAERNGDDLRAFLAEELDNIPGLTAKEREEATVAILDKAQSKFSYLVKTAIPFMMEPFQRPLSKRLQELPGGLGDVYSKSLRSLKPNYVGLLKTALTWVTLAKDNQISAREVMDDFHGTYISFIDEPAADEAEDNFGFENISSLEKEQLLQASEGILKLSFVDGRFMVHAPLGELDDIEDFFCNSSKGTSEVDDELAPVEFCAKCKASDAMHKVLKIDAHEGHVQLALACLRHLNHPLFQKRTGLVGILESKVPDLQMEALPPQQMLTEKMMMPEENSEDEEDIIDPSRFDLEDFGMDSEKDSDSDSGDEPAQHMRYELLNWAYHVRKAEELMSLEERSSSSLWAELVTELDTFSSNTDLFFAWQTNLPASNPPEERVYTLASGFHKPLHVAAHLGLTSWAQRLLQSGTDVNEVSNGFTPIQVAASAGNRLEMMRLLLENGADANAKSKWGFNALHYWIRKNQQLEGVRLLLEHGADPRIKNDPYGWTPLHLFAREGTDLAVLEILLEHGADINTPEAVLGLSAFHILLAFRAEAPEDLLLAFIKHKADINAENLTSARPLQMLATHGQVKNMEILLREGVVEIDDTDVQGTTALQEAIASWHIDAARLLLEHGADPEFTDTLKRTSLHLACRRGAIEIAQLLIEHGCDVNIVDVHGWTPFFIALLGRNEGNHKTASVILDTLVQREVPVADMNKSGRSGRTALRQAASRGFDDIVSKLIQVSTERNDTAALTIDAKDAKKGMAALHRAALGGHVECVRLLLEAKADASIRDTKSRTALVLAYEQWAVVNTSAYEKTISLLIDADPSAAIQDAELIAICAANGSVNLLRQLWALNADFSRPDKFGWRPIELVRNSGSEEAEEFLQQQNTWVKNLPSRWSTSLPGATVIGARSVQGDDGSITVRHSSAKKVSISADKPLPPGLDRYYYEITIQPPPTATEAEFTFSPAGPKPSKALIALGFSSVGGAGVKFPGDTVTEDDPNPDAKSWAYNSRHGEIYASDGSGSSFFTPYGGVGDIIGVGVDLASREMWATKNGVKVGVYDEDGGVSGRLFPIVGLSGLVQLEANFGGPGKEFAWKGEGDDDEEGSEGDDEEEGDCEDKDEDGDRAMKRMRSR</sequence>
<dbReference type="Pfam" id="PF13857">
    <property type="entry name" value="Ank_5"/>
    <property type="match status" value="1"/>
</dbReference>
<feature type="repeat" description="ANK" evidence="3">
    <location>
        <begin position="1134"/>
        <end position="1166"/>
    </location>
</feature>
<dbReference type="InterPro" id="IPR044736">
    <property type="entry name" value="Gid1/RanBPM/SPLA_SPRY"/>
</dbReference>
<gene>
    <name evidence="6" type="ORF">QBC36DRAFT_358542</name>
</gene>
<dbReference type="Pfam" id="PF00622">
    <property type="entry name" value="SPRY"/>
    <property type="match status" value="1"/>
</dbReference>
<dbReference type="CDD" id="cd12885">
    <property type="entry name" value="SPRY_RanBP_like"/>
    <property type="match status" value="1"/>
</dbReference>
<dbReference type="SMART" id="SM00449">
    <property type="entry name" value="SPRY"/>
    <property type="match status" value="1"/>
</dbReference>
<dbReference type="PROSITE" id="PS50088">
    <property type="entry name" value="ANK_REPEAT"/>
    <property type="match status" value="7"/>
</dbReference>
<reference evidence="6" key="1">
    <citation type="journal article" date="2023" name="Mol. Phylogenet. Evol.">
        <title>Genome-scale phylogeny and comparative genomics of the fungal order Sordariales.</title>
        <authorList>
            <person name="Hensen N."/>
            <person name="Bonometti L."/>
            <person name="Westerberg I."/>
            <person name="Brannstrom I.O."/>
            <person name="Guillou S."/>
            <person name="Cros-Aarteil S."/>
            <person name="Calhoun S."/>
            <person name="Haridas S."/>
            <person name="Kuo A."/>
            <person name="Mondo S."/>
            <person name="Pangilinan J."/>
            <person name="Riley R."/>
            <person name="LaButti K."/>
            <person name="Andreopoulos B."/>
            <person name="Lipzen A."/>
            <person name="Chen C."/>
            <person name="Yan M."/>
            <person name="Daum C."/>
            <person name="Ng V."/>
            <person name="Clum A."/>
            <person name="Steindorff A."/>
            <person name="Ohm R.A."/>
            <person name="Martin F."/>
            <person name="Silar P."/>
            <person name="Natvig D.O."/>
            <person name="Lalanne C."/>
            <person name="Gautier V."/>
            <person name="Ament-Velasquez S.L."/>
            <person name="Kruys A."/>
            <person name="Hutchinson M.I."/>
            <person name="Powell A.J."/>
            <person name="Barry K."/>
            <person name="Miller A.N."/>
            <person name="Grigoriev I.V."/>
            <person name="Debuchy R."/>
            <person name="Gladieux P."/>
            <person name="Hiltunen Thoren M."/>
            <person name="Johannesson H."/>
        </authorList>
    </citation>
    <scope>NUCLEOTIDE SEQUENCE</scope>
    <source>
        <strain evidence="6">CBS 892.96</strain>
    </source>
</reference>
<dbReference type="Gene3D" id="2.60.120.920">
    <property type="match status" value="1"/>
</dbReference>